<comment type="subcellular location">
    <subcellularLocation>
        <location evidence="1 9">Nucleus</location>
    </subcellularLocation>
</comment>
<feature type="region of interest" description="Disordered" evidence="10">
    <location>
        <begin position="103"/>
        <end position="124"/>
    </location>
</feature>
<proteinExistence type="inferred from homology"/>
<accession>A0A8H3TNJ8</accession>
<feature type="compositionally biased region" description="Basic and acidic residues" evidence="10">
    <location>
        <begin position="1339"/>
        <end position="1348"/>
    </location>
</feature>
<dbReference type="EMBL" id="BLZA01000007">
    <property type="protein sequence ID" value="GHJ84313.1"/>
    <property type="molecule type" value="Genomic_DNA"/>
</dbReference>
<evidence type="ECO:0000256" key="2">
    <source>
        <dbReference type="ARBA" id="ARBA00009889"/>
    </source>
</evidence>
<keyword evidence="6" id="KW-0067">ATP-binding</keyword>
<evidence type="ECO:0000259" key="11">
    <source>
        <dbReference type="PROSITE" id="PS51192"/>
    </source>
</evidence>
<dbReference type="PROSITE" id="PS51192">
    <property type="entry name" value="HELICASE_ATP_BIND_1"/>
    <property type="match status" value="1"/>
</dbReference>
<dbReference type="SMART" id="SM00487">
    <property type="entry name" value="DEXDc"/>
    <property type="match status" value="1"/>
</dbReference>
<evidence type="ECO:0000256" key="9">
    <source>
        <dbReference type="RuleBase" id="RU367027"/>
    </source>
</evidence>
<feature type="compositionally biased region" description="Low complexity" evidence="10">
    <location>
        <begin position="36"/>
        <end position="50"/>
    </location>
</feature>
<dbReference type="CDD" id="cd18033">
    <property type="entry name" value="DEXDc_FANCM"/>
    <property type="match status" value="1"/>
</dbReference>
<feature type="region of interest" description="Disordered" evidence="10">
    <location>
        <begin position="997"/>
        <end position="1067"/>
    </location>
</feature>
<feature type="compositionally biased region" description="Basic and acidic residues" evidence="10">
    <location>
        <begin position="1150"/>
        <end position="1160"/>
    </location>
</feature>
<feature type="region of interest" description="Disordered" evidence="10">
    <location>
        <begin position="252"/>
        <end position="320"/>
    </location>
</feature>
<evidence type="ECO:0000256" key="7">
    <source>
        <dbReference type="ARBA" id="ARBA00023242"/>
    </source>
</evidence>
<feature type="compositionally biased region" description="Acidic residues" evidence="10">
    <location>
        <begin position="1361"/>
        <end position="1371"/>
    </location>
</feature>
<feature type="compositionally biased region" description="Acidic residues" evidence="10">
    <location>
        <begin position="292"/>
        <end position="314"/>
    </location>
</feature>
<dbReference type="PANTHER" id="PTHR14025:SF20">
    <property type="entry name" value="FANCONI ANEMIA GROUP M PROTEIN"/>
    <property type="match status" value="1"/>
</dbReference>
<dbReference type="Proteomes" id="UP000620104">
    <property type="component" value="Unassembled WGS sequence"/>
</dbReference>
<dbReference type="GO" id="GO:0005524">
    <property type="term" value="F:ATP binding"/>
    <property type="evidence" value="ECO:0007669"/>
    <property type="project" value="UniProtKB-UniRule"/>
</dbReference>
<feature type="domain" description="Helicase ATP-binding" evidence="11">
    <location>
        <begin position="379"/>
        <end position="547"/>
    </location>
</feature>
<dbReference type="EC" id="3.6.4.12" evidence="9"/>
<evidence type="ECO:0000313" key="13">
    <source>
        <dbReference type="EMBL" id="GHJ84313.1"/>
    </source>
</evidence>
<feature type="compositionally biased region" description="Basic residues" evidence="10">
    <location>
        <begin position="1027"/>
        <end position="1036"/>
    </location>
</feature>
<dbReference type="GO" id="GO:0036297">
    <property type="term" value="P:interstrand cross-link repair"/>
    <property type="evidence" value="ECO:0007669"/>
    <property type="project" value="TreeGrafter"/>
</dbReference>
<evidence type="ECO:0000256" key="5">
    <source>
        <dbReference type="ARBA" id="ARBA00022806"/>
    </source>
</evidence>
<feature type="compositionally biased region" description="Polar residues" evidence="10">
    <location>
        <begin position="1184"/>
        <end position="1193"/>
    </location>
</feature>
<evidence type="ECO:0000256" key="8">
    <source>
        <dbReference type="ARBA" id="ARBA00047995"/>
    </source>
</evidence>
<dbReference type="GO" id="GO:0009378">
    <property type="term" value="F:four-way junction helicase activity"/>
    <property type="evidence" value="ECO:0007669"/>
    <property type="project" value="TreeGrafter"/>
</dbReference>
<dbReference type="InterPro" id="IPR001650">
    <property type="entry name" value="Helicase_C-like"/>
</dbReference>
<dbReference type="PANTHER" id="PTHR14025">
    <property type="entry name" value="FANCONI ANEMIA GROUP M FANCM FAMILY MEMBER"/>
    <property type="match status" value="1"/>
</dbReference>
<feature type="region of interest" description="Disordered" evidence="10">
    <location>
        <begin position="1329"/>
        <end position="1371"/>
    </location>
</feature>
<dbReference type="GO" id="GO:0045003">
    <property type="term" value="P:double-strand break repair via synthesis-dependent strand annealing"/>
    <property type="evidence" value="ECO:0007669"/>
    <property type="project" value="TreeGrafter"/>
</dbReference>
<dbReference type="Pfam" id="PF00271">
    <property type="entry name" value="Helicase_C"/>
    <property type="match status" value="1"/>
</dbReference>
<reference evidence="13" key="1">
    <citation type="submission" date="2020-07" db="EMBL/GenBank/DDBJ databases">
        <title>Draft Genome Sequence of a Deep-Sea Yeast, Naganishia (Cryptococcus) liquefaciens strain N6.</title>
        <authorList>
            <person name="Han Y.W."/>
            <person name="Kajitani R."/>
            <person name="Morimoto H."/>
            <person name="Parhat M."/>
            <person name="Tsubouchi H."/>
            <person name="Bakenova O."/>
            <person name="Ogata M."/>
            <person name="Argunhan B."/>
            <person name="Aoki R."/>
            <person name="Kajiwara S."/>
            <person name="Itoh T."/>
            <person name="Iwasaki H."/>
        </authorList>
    </citation>
    <scope>NUCLEOTIDE SEQUENCE</scope>
    <source>
        <strain evidence="13">N6</strain>
    </source>
</reference>
<dbReference type="Gene3D" id="3.40.50.300">
    <property type="entry name" value="P-loop containing nucleotide triphosphate hydrolases"/>
    <property type="match status" value="2"/>
</dbReference>
<gene>
    <name evidence="13" type="ORF">NliqN6_0715</name>
</gene>
<evidence type="ECO:0000313" key="14">
    <source>
        <dbReference type="Proteomes" id="UP000620104"/>
    </source>
</evidence>
<dbReference type="GO" id="GO:0016787">
    <property type="term" value="F:hydrolase activity"/>
    <property type="evidence" value="ECO:0007669"/>
    <property type="project" value="UniProtKB-KW"/>
</dbReference>
<dbReference type="SUPFAM" id="SSF52540">
    <property type="entry name" value="P-loop containing nucleoside triphosphate hydrolases"/>
    <property type="match status" value="1"/>
</dbReference>
<dbReference type="OrthoDB" id="164902at2759"/>
<comment type="catalytic activity">
    <reaction evidence="8 9">
        <text>ATP + H2O = ADP + phosphate + H(+)</text>
        <dbReference type="Rhea" id="RHEA:13065"/>
        <dbReference type="ChEBI" id="CHEBI:15377"/>
        <dbReference type="ChEBI" id="CHEBI:15378"/>
        <dbReference type="ChEBI" id="CHEBI:30616"/>
        <dbReference type="ChEBI" id="CHEBI:43474"/>
        <dbReference type="ChEBI" id="CHEBI:456216"/>
        <dbReference type="EC" id="3.6.4.12"/>
    </reaction>
</comment>
<evidence type="ECO:0000256" key="4">
    <source>
        <dbReference type="ARBA" id="ARBA00022801"/>
    </source>
</evidence>
<dbReference type="InterPro" id="IPR027417">
    <property type="entry name" value="P-loop_NTPase"/>
</dbReference>
<dbReference type="FunFam" id="3.40.50.300:FF:000861">
    <property type="entry name" value="Fanconi anemia, complementation group M"/>
    <property type="match status" value="1"/>
</dbReference>
<feature type="compositionally biased region" description="Basic residues" evidence="10">
    <location>
        <begin position="272"/>
        <end position="287"/>
    </location>
</feature>
<dbReference type="InterPro" id="IPR044749">
    <property type="entry name" value="FANCM_DEXDc"/>
</dbReference>
<comment type="similarity">
    <text evidence="2 9">Belongs to the DEAD box helicase family. DEAH subfamily. FANCM sub-subfamily.</text>
</comment>
<dbReference type="GO" id="GO:0005634">
    <property type="term" value="C:nucleus"/>
    <property type="evidence" value="ECO:0007669"/>
    <property type="project" value="UniProtKB-SubCell"/>
</dbReference>
<feature type="region of interest" description="Disordered" evidence="10">
    <location>
        <begin position="1150"/>
        <end position="1250"/>
    </location>
</feature>
<evidence type="ECO:0000259" key="12">
    <source>
        <dbReference type="PROSITE" id="PS51194"/>
    </source>
</evidence>
<keyword evidence="3" id="KW-0547">Nucleotide-binding</keyword>
<feature type="region of interest" description="Disordered" evidence="10">
    <location>
        <begin position="31"/>
        <end position="52"/>
    </location>
</feature>
<sequence length="1371" mass="152203">MSDDEFDDFSIDDDVLNQIASIEKTADDACQTGFPGRTATSGSSAWSTSRKPLAGKAPAFQLRKVPLQGSSSSDSRGISADYAVDRHQLDRVGFISATSNQKQAAARNLAEQHHPGTKDGSAQSRISAVGGMPEADAIEVLSDDDLEFEICSPPAEDKTRKVVVGAAKSVKSNTSSAEAARIARANAIRSLPGETVGRTNWLMTAQNNRQNGAVERSMTKQTNPRNLKVAEWDPEKPQTQVVQTHLPFRPIAPKKTGKTWDRTAYSKSGQRVAKKAPAKKKGKKKKTGGSFWDDEASDGQDVDEEEEEDEEDGFDQFPLPFIDPSKYVSLVNHYIDNDSEVTVTPYRPIPPPRHLPLECNTSTYIYPINFPKREYQYEIVKSCFTQNTLVALPTGLGKTFIAGTVLLNFYRWFPAGKLVFLMPTKPLVNQQHEACQASCGIPAADAATITGDDPENWREAAWRDKRVFYATPQTFRNDMARGRVDPLDVVLVIVDEAHKATGNHSYVQCISYLMANHPHFRVVALTATPGRTPDKVQEIVDNLHISQIEIREAEAPEISRYMYKKNIYRHRIRMSDELLDIIDIWVQFMKPSIEILIKAGVLHERARFATQLKAFNIQQIARMGFANKNFKVAHPAMLLWHMTDALAKLMEYTTTMFQKKLRCLADESLKGVSKAAREGLKGNPEFRKLERKLELLLNETTSGADRHPKLRTMKDLIVKHFEHAYNAANECGTPAVTRCMVFCSFREGVAEIVNTLNEANPLIRAHKFVGRANASKDDSDKGLTQKEQKEVIDKFRKNDYNVLVSTSIGEEGLDIGEVDFIIIYNCPNSSIKMLQRVGRAGRKRDGQIHVFMTEGREDGNWDQALSSHQEMQSEIITGRNIELYDDVERLLPDGRDPTCVEQVLTVDPYEPEEKARNKGKRKSAANAAKTPKAKRARGEAVPEGALDGFVMASSLTKNGKKLGIRKKARLRIREDLLPGGGSETDSANDMTLSQLGRPLSEDSEEENPSPSRSTKVSRSSSISTISSRRKVLKAKAHTGDTAGKPSRQSTGSPTASKQRSQGELVKVSARKIAPTKTSIIVGNSDGSNTDDDQDPLGLLEAETPLHHIVPREKTKSKGVTLDLKETVPSSDFSNIDSRWMLDVDDDEFDSRASAKQKEMKTPSFPRKVASHSMPPPSFIPSRSMMKTPSTGSTPFVPVRKITKKRVLTTSSDEEEDGRTQPRSSDAKSEAVVLTSPTIPLDHRKRMSKKDRRNILVEEEVEVEGDLTMGDDLSGEESESDRRFAGQFDPTQAPQGFNQQAAYLAGLATQSRPGGPNFSDRAGKHDRFLAKARRPVFLSQEDRDPREGPSSEYEGSFVCGDDTVEFESDEDV</sequence>
<feature type="compositionally biased region" description="Low complexity" evidence="10">
    <location>
        <begin position="1008"/>
        <end position="1026"/>
    </location>
</feature>
<dbReference type="GO" id="GO:0000400">
    <property type="term" value="F:four-way junction DNA binding"/>
    <property type="evidence" value="ECO:0007669"/>
    <property type="project" value="TreeGrafter"/>
</dbReference>
<organism evidence="13 14">
    <name type="scientific">Naganishia liquefaciens</name>
    <dbReference type="NCBI Taxonomy" id="104408"/>
    <lineage>
        <taxon>Eukaryota</taxon>
        <taxon>Fungi</taxon>
        <taxon>Dikarya</taxon>
        <taxon>Basidiomycota</taxon>
        <taxon>Agaricomycotina</taxon>
        <taxon>Tremellomycetes</taxon>
        <taxon>Filobasidiales</taxon>
        <taxon>Filobasidiaceae</taxon>
        <taxon>Naganishia</taxon>
    </lineage>
</organism>
<keyword evidence="4" id="KW-0378">Hydrolase</keyword>
<dbReference type="InterPro" id="IPR014001">
    <property type="entry name" value="Helicase_ATP-bd"/>
</dbReference>
<dbReference type="GO" id="GO:0043138">
    <property type="term" value="F:3'-5' DNA helicase activity"/>
    <property type="evidence" value="ECO:0007669"/>
    <property type="project" value="TreeGrafter"/>
</dbReference>
<feature type="compositionally biased region" description="Polar residues" evidence="10">
    <location>
        <begin position="1046"/>
        <end position="1061"/>
    </location>
</feature>
<evidence type="ECO:0000256" key="1">
    <source>
        <dbReference type="ARBA" id="ARBA00004123"/>
    </source>
</evidence>
<dbReference type="SMART" id="SM00490">
    <property type="entry name" value="HELICc"/>
    <property type="match status" value="1"/>
</dbReference>
<evidence type="ECO:0000256" key="3">
    <source>
        <dbReference type="ARBA" id="ARBA00022741"/>
    </source>
</evidence>
<dbReference type="InterPro" id="IPR011545">
    <property type="entry name" value="DEAD/DEAH_box_helicase_dom"/>
</dbReference>
<keyword evidence="14" id="KW-1185">Reference proteome</keyword>
<keyword evidence="5" id="KW-0347">Helicase</keyword>
<keyword evidence="7" id="KW-0539">Nucleus</keyword>
<comment type="function">
    <text evidence="9">ATP-dependent DNA helicase involved in DNA damage repair by homologous recombination and in genome maintenance. Capable of unwinding D-loops. Plays a role in limiting crossover recombinants during mitotic DNA double-strand break (DSB) repair. Component of a FANCM-MHF complex which promotes gene conversion at blocked replication forks, probably by reversal of the stalled fork.</text>
</comment>
<protein>
    <recommendedName>
        <fullName evidence="9">ATP-dependent DNA helicase</fullName>
        <ecNumber evidence="9">3.6.4.12</ecNumber>
    </recommendedName>
</protein>
<dbReference type="PROSITE" id="PS51194">
    <property type="entry name" value="HELICASE_CTER"/>
    <property type="match status" value="1"/>
</dbReference>
<dbReference type="Pfam" id="PF00270">
    <property type="entry name" value="DEAD"/>
    <property type="match status" value="1"/>
</dbReference>
<evidence type="ECO:0000256" key="6">
    <source>
        <dbReference type="ARBA" id="ARBA00022840"/>
    </source>
</evidence>
<comment type="subunit">
    <text evidence="9">Interacts with the MHF histone-fold complex to form the FANCM-MHF complex.</text>
</comment>
<comment type="caution">
    <text evidence="13">The sequence shown here is derived from an EMBL/GenBank/DDBJ whole genome shotgun (WGS) entry which is preliminary data.</text>
</comment>
<feature type="domain" description="Helicase C-terminal" evidence="12">
    <location>
        <begin position="712"/>
        <end position="891"/>
    </location>
</feature>
<evidence type="ECO:0000256" key="10">
    <source>
        <dbReference type="SAM" id="MobiDB-lite"/>
    </source>
</evidence>
<feature type="region of interest" description="Disordered" evidence="10">
    <location>
        <begin position="903"/>
        <end position="940"/>
    </location>
</feature>
<name>A0A8H3TNJ8_9TREE</name>
<feature type="region of interest" description="Disordered" evidence="10">
    <location>
        <begin position="1265"/>
        <end position="1293"/>
    </location>
</feature>